<protein>
    <submittedName>
        <fullName evidence="1">GNAT family N-acetyltransferase</fullName>
        <ecNumber evidence="1">2.3.1.-</ecNumber>
    </submittedName>
</protein>
<keyword evidence="1" id="KW-0012">Acyltransferase</keyword>
<dbReference type="EMBL" id="JBHSBI010000047">
    <property type="protein sequence ID" value="MFC4015624.1"/>
    <property type="molecule type" value="Genomic_DNA"/>
</dbReference>
<dbReference type="InterPro" id="IPR007434">
    <property type="entry name" value="FemAB-like"/>
</dbReference>
<evidence type="ECO:0000313" key="2">
    <source>
        <dbReference type="Proteomes" id="UP001595851"/>
    </source>
</evidence>
<sequence length="349" mass="38791">MTRESMLPHGCAIEVLDTIEQVDLLNDGTRLVPEQVLRELDRRQLIRELNGLLTLYVVAVDGAGLAGLVPIYPTPGGFFESEQAAILFGETDRFTWSSVSLIGSDGVTPNVMTARIPLPALLRAAWAVAGRYRPELICAPLLDEEQHAAVRSAMPPGPARLACRDEAYFDLPYTSFAEYVAALPKQRRRKVRSQRRALLESGLTVRPVPPLEAVEAVLPLLAQVERKYGTTATEEEMRQYLTSTSTAMGAHCSMLVAFDGAVPVAFVTLWDVGPHWRTRAWGCDYCHPAVRERALYFNLTFFEPIERAIAAGVRRVYVGTEAMEAKRRRGALVRRLRSLGWEGDVVAQR</sequence>
<proteinExistence type="predicted"/>
<name>A0ABV8GRI0_9ACTN</name>
<dbReference type="RefSeq" id="WP_379535437.1">
    <property type="nucleotide sequence ID" value="NZ_JBHSBI010000047.1"/>
</dbReference>
<dbReference type="SUPFAM" id="SSF55729">
    <property type="entry name" value="Acyl-CoA N-acyltransferases (Nat)"/>
    <property type="match status" value="1"/>
</dbReference>
<reference evidence="2" key="1">
    <citation type="journal article" date="2019" name="Int. J. Syst. Evol. Microbiol.">
        <title>The Global Catalogue of Microorganisms (GCM) 10K type strain sequencing project: providing services to taxonomists for standard genome sequencing and annotation.</title>
        <authorList>
            <consortium name="The Broad Institute Genomics Platform"/>
            <consortium name="The Broad Institute Genome Sequencing Center for Infectious Disease"/>
            <person name="Wu L."/>
            <person name="Ma J."/>
        </authorList>
    </citation>
    <scope>NUCLEOTIDE SEQUENCE [LARGE SCALE GENOMIC DNA]</scope>
    <source>
        <strain evidence="2">TBRC 1276</strain>
    </source>
</reference>
<organism evidence="1 2">
    <name type="scientific">Nonomuraea purpurea</name>
    <dbReference type="NCBI Taxonomy" id="1849276"/>
    <lineage>
        <taxon>Bacteria</taxon>
        <taxon>Bacillati</taxon>
        <taxon>Actinomycetota</taxon>
        <taxon>Actinomycetes</taxon>
        <taxon>Streptosporangiales</taxon>
        <taxon>Streptosporangiaceae</taxon>
        <taxon>Nonomuraea</taxon>
    </lineage>
</organism>
<keyword evidence="2" id="KW-1185">Reference proteome</keyword>
<keyword evidence="1" id="KW-0808">Transferase</keyword>
<dbReference type="Gene3D" id="3.40.630.30">
    <property type="match status" value="1"/>
</dbReference>
<dbReference type="Pfam" id="PF04339">
    <property type="entry name" value="FemAB_like"/>
    <property type="match status" value="1"/>
</dbReference>
<dbReference type="GO" id="GO:0016746">
    <property type="term" value="F:acyltransferase activity"/>
    <property type="evidence" value="ECO:0007669"/>
    <property type="project" value="UniProtKB-KW"/>
</dbReference>
<gene>
    <name evidence="1" type="ORF">ACFOY2_51025</name>
</gene>
<dbReference type="InterPro" id="IPR016181">
    <property type="entry name" value="Acyl_CoA_acyltransferase"/>
</dbReference>
<comment type="caution">
    <text evidence="1">The sequence shown here is derived from an EMBL/GenBank/DDBJ whole genome shotgun (WGS) entry which is preliminary data.</text>
</comment>
<dbReference type="Proteomes" id="UP001595851">
    <property type="component" value="Unassembled WGS sequence"/>
</dbReference>
<dbReference type="EC" id="2.3.1.-" evidence="1"/>
<evidence type="ECO:0000313" key="1">
    <source>
        <dbReference type="EMBL" id="MFC4015624.1"/>
    </source>
</evidence>
<accession>A0ABV8GRI0</accession>